<dbReference type="Proteomes" id="UP000252733">
    <property type="component" value="Unassembled WGS sequence"/>
</dbReference>
<dbReference type="Gene3D" id="3.60.15.10">
    <property type="entry name" value="Ribonuclease Z/Hydroxyacylglutathione hydrolase-like"/>
    <property type="match status" value="1"/>
</dbReference>
<dbReference type="InterPro" id="IPR036866">
    <property type="entry name" value="RibonucZ/Hydroxyglut_hydro"/>
</dbReference>
<evidence type="ECO:0000313" key="3">
    <source>
        <dbReference type="Proteomes" id="UP000252733"/>
    </source>
</evidence>
<proteinExistence type="predicted"/>
<protein>
    <submittedName>
        <fullName evidence="2">L-ascorbate metabolism protein UlaG (Beta-lactamase superfamily)</fullName>
    </submittedName>
</protein>
<accession>A0A368UNI5</accession>
<evidence type="ECO:0000256" key="1">
    <source>
        <dbReference type="SAM" id="SignalP"/>
    </source>
</evidence>
<dbReference type="EMBL" id="QPIZ01000022">
    <property type="protein sequence ID" value="RCW30352.1"/>
    <property type="molecule type" value="Genomic_DNA"/>
</dbReference>
<keyword evidence="1" id="KW-0732">Signal</keyword>
<feature type="chain" id="PRO_5016703531" evidence="1">
    <location>
        <begin position="26"/>
        <end position="248"/>
    </location>
</feature>
<evidence type="ECO:0000313" key="2">
    <source>
        <dbReference type="EMBL" id="RCW30352.1"/>
    </source>
</evidence>
<keyword evidence="3" id="KW-1185">Reference proteome</keyword>
<name>A0A368UNI5_9BACT</name>
<comment type="caution">
    <text evidence="2">The sequence shown here is derived from an EMBL/GenBank/DDBJ whole genome shotgun (WGS) entry which is preliminary data.</text>
</comment>
<sequence>MKKNTLQLLSVILALFFTGTVASNAQETKKDSFETSGGTLTIHHVGHASLWFEINNKIIHVDPFGQMGDYTSMPKADLILITHEHGDHLDAGTIELISKENTQIFINQAGFDALKKGKVLKNGDETESMGWKISAVPAYNIVHMRDDGTPYHPEGRGNGYVIEFGDTRVYVAGDTENIPEMNNLGNIDIAFLPMNLPYTMNPAMCKEAALMVKPTVLFPYHYKMGETDTEKFAQLMEEVDEIEVRFRQ</sequence>
<dbReference type="InterPro" id="IPR050114">
    <property type="entry name" value="UPF0173_UPF0282_UlaG_hydrolase"/>
</dbReference>
<dbReference type="AlphaFoldDB" id="A0A368UNI5"/>
<dbReference type="PANTHER" id="PTHR43546">
    <property type="entry name" value="UPF0173 METAL-DEPENDENT HYDROLASE MJ1163-RELATED"/>
    <property type="match status" value="1"/>
</dbReference>
<gene>
    <name evidence="2" type="ORF">DFO77_1222</name>
</gene>
<dbReference type="Pfam" id="PF13483">
    <property type="entry name" value="Lactamase_B_3"/>
    <property type="match status" value="1"/>
</dbReference>
<feature type="signal peptide" evidence="1">
    <location>
        <begin position="1"/>
        <end position="25"/>
    </location>
</feature>
<organism evidence="2 3">
    <name type="scientific">Marinilabilia salmonicolor</name>
    <dbReference type="NCBI Taxonomy" id="989"/>
    <lineage>
        <taxon>Bacteria</taxon>
        <taxon>Pseudomonadati</taxon>
        <taxon>Bacteroidota</taxon>
        <taxon>Bacteroidia</taxon>
        <taxon>Marinilabiliales</taxon>
        <taxon>Marinilabiliaceae</taxon>
        <taxon>Marinilabilia</taxon>
    </lineage>
</organism>
<reference evidence="2 3" key="1">
    <citation type="submission" date="2018-07" db="EMBL/GenBank/DDBJ databases">
        <title>Freshwater and sediment microbial communities from various areas in North America, analyzing microbe dynamics in response to fracking.</title>
        <authorList>
            <person name="Lamendella R."/>
        </authorList>
    </citation>
    <scope>NUCLEOTIDE SEQUENCE [LARGE SCALE GENOMIC DNA]</scope>
    <source>
        <strain evidence="2 3">160A</strain>
    </source>
</reference>
<dbReference type="RefSeq" id="WP_114437612.1">
    <property type="nucleotide sequence ID" value="NZ_QPIZ01000022.1"/>
</dbReference>
<dbReference type="PANTHER" id="PTHR43546:SF3">
    <property type="entry name" value="UPF0173 METAL-DEPENDENT HYDROLASE MJ1163"/>
    <property type="match status" value="1"/>
</dbReference>
<dbReference type="SUPFAM" id="SSF56281">
    <property type="entry name" value="Metallo-hydrolase/oxidoreductase"/>
    <property type="match status" value="1"/>
</dbReference>